<dbReference type="EMBL" id="CM018035">
    <property type="protein sequence ID" value="KAA8541968.1"/>
    <property type="molecule type" value="Genomic_DNA"/>
</dbReference>
<dbReference type="Gene3D" id="3.30.160.20">
    <property type="match status" value="1"/>
</dbReference>
<gene>
    <name evidence="2" type="ORF">F0562_023120</name>
</gene>
<dbReference type="Pfam" id="PF14709">
    <property type="entry name" value="DND1_DSRM"/>
    <property type="match status" value="1"/>
</dbReference>
<sequence>MKPVEFDEAPLKAVSADGIQMENTNTISGGSEITISDDRACQSDSIIEGFPRMGSSKAFLHEICAANHWDPPVFDCCKEEGPNHMKLFTFKVTVKIAEPSVTVLECFGTPKSKKKTAAEHAAEGALWCIQNLGYHSKHK</sequence>
<organism evidence="2 3">
    <name type="scientific">Nyssa sinensis</name>
    <dbReference type="NCBI Taxonomy" id="561372"/>
    <lineage>
        <taxon>Eukaryota</taxon>
        <taxon>Viridiplantae</taxon>
        <taxon>Streptophyta</taxon>
        <taxon>Embryophyta</taxon>
        <taxon>Tracheophyta</taxon>
        <taxon>Spermatophyta</taxon>
        <taxon>Magnoliopsida</taxon>
        <taxon>eudicotyledons</taxon>
        <taxon>Gunneridae</taxon>
        <taxon>Pentapetalae</taxon>
        <taxon>asterids</taxon>
        <taxon>Cornales</taxon>
        <taxon>Nyssaceae</taxon>
        <taxon>Nyssa</taxon>
    </lineage>
</organism>
<dbReference type="SUPFAM" id="SSF54768">
    <property type="entry name" value="dsRNA-binding domain-like"/>
    <property type="match status" value="1"/>
</dbReference>
<proteinExistence type="predicted"/>
<reference evidence="2 3" key="1">
    <citation type="submission" date="2019-09" db="EMBL/GenBank/DDBJ databases">
        <title>A chromosome-level genome assembly of the Chinese tupelo Nyssa sinensis.</title>
        <authorList>
            <person name="Yang X."/>
            <person name="Kang M."/>
            <person name="Yang Y."/>
            <person name="Xiong H."/>
            <person name="Wang M."/>
            <person name="Zhang Z."/>
            <person name="Wang Z."/>
            <person name="Wu H."/>
            <person name="Ma T."/>
            <person name="Liu J."/>
            <person name="Xi Z."/>
        </authorList>
    </citation>
    <scope>NUCLEOTIDE SEQUENCE [LARGE SCALE GENOMIC DNA]</scope>
    <source>
        <strain evidence="2">J267</strain>
        <tissue evidence="2">Leaf</tissue>
    </source>
</reference>
<name>A0A5J5BH68_9ASTE</name>
<protein>
    <recommendedName>
        <fullName evidence="1">DRBM domain-containing protein</fullName>
    </recommendedName>
</protein>
<dbReference type="Proteomes" id="UP000325577">
    <property type="component" value="Linkage Group LG12"/>
</dbReference>
<evidence type="ECO:0000259" key="1">
    <source>
        <dbReference type="SMART" id="SM00358"/>
    </source>
</evidence>
<evidence type="ECO:0000313" key="2">
    <source>
        <dbReference type="EMBL" id="KAA8541968.1"/>
    </source>
</evidence>
<keyword evidence="3" id="KW-1185">Reference proteome</keyword>
<dbReference type="InterPro" id="IPR014720">
    <property type="entry name" value="dsRBD_dom"/>
</dbReference>
<evidence type="ECO:0000313" key="3">
    <source>
        <dbReference type="Proteomes" id="UP000325577"/>
    </source>
</evidence>
<dbReference type="OrthoDB" id="786951at2759"/>
<accession>A0A5J5BH68</accession>
<dbReference type="CDD" id="cd19869">
    <property type="entry name" value="DSRM_DCL_plant"/>
    <property type="match status" value="1"/>
</dbReference>
<feature type="domain" description="DRBM" evidence="1">
    <location>
        <begin position="56"/>
        <end position="130"/>
    </location>
</feature>
<dbReference type="SMART" id="SM00358">
    <property type="entry name" value="DSRM"/>
    <property type="match status" value="1"/>
</dbReference>
<dbReference type="AlphaFoldDB" id="A0A5J5BH68"/>